<dbReference type="Proteomes" id="UP000257109">
    <property type="component" value="Unassembled WGS sequence"/>
</dbReference>
<sequence>MLKIHIIIIVIWRKNVIQVVMNNGNNYDMTNIGEDCQSKQVIQRDIKLVGYIYNHSMTLNSMHKFTNKFELVRHIKLQDLPLPILRCKDCTSKKSILEECLLRMNSWTTGQLRIPKEKKTTNIVLISSFWKDVVYALKTMCPIVRVLKLVDNEKRLAMNYIYEAMDRVKEVIQKTFNGNED</sequence>
<organism evidence="1 2">
    <name type="scientific">Mucuna pruriens</name>
    <name type="common">Velvet bean</name>
    <name type="synonym">Dolichos pruriens</name>
    <dbReference type="NCBI Taxonomy" id="157652"/>
    <lineage>
        <taxon>Eukaryota</taxon>
        <taxon>Viridiplantae</taxon>
        <taxon>Streptophyta</taxon>
        <taxon>Embryophyta</taxon>
        <taxon>Tracheophyta</taxon>
        <taxon>Spermatophyta</taxon>
        <taxon>Magnoliopsida</taxon>
        <taxon>eudicotyledons</taxon>
        <taxon>Gunneridae</taxon>
        <taxon>Pentapetalae</taxon>
        <taxon>rosids</taxon>
        <taxon>fabids</taxon>
        <taxon>Fabales</taxon>
        <taxon>Fabaceae</taxon>
        <taxon>Papilionoideae</taxon>
        <taxon>50 kb inversion clade</taxon>
        <taxon>NPAAA clade</taxon>
        <taxon>indigoferoid/millettioid clade</taxon>
        <taxon>Phaseoleae</taxon>
        <taxon>Mucuna</taxon>
    </lineage>
</organism>
<comment type="caution">
    <text evidence="1">The sequence shown here is derived from an EMBL/GenBank/DDBJ whole genome shotgun (WGS) entry which is preliminary data.</text>
</comment>
<evidence type="ECO:0000313" key="1">
    <source>
        <dbReference type="EMBL" id="RDY11295.1"/>
    </source>
</evidence>
<dbReference type="PANTHER" id="PTHR32166:SF74">
    <property type="entry name" value="OS05G0256350 PROTEIN"/>
    <property type="match status" value="1"/>
</dbReference>
<evidence type="ECO:0008006" key="3">
    <source>
        <dbReference type="Google" id="ProtNLM"/>
    </source>
</evidence>
<dbReference type="InterPro" id="IPR012337">
    <property type="entry name" value="RNaseH-like_sf"/>
</dbReference>
<evidence type="ECO:0000313" key="2">
    <source>
        <dbReference type="Proteomes" id="UP000257109"/>
    </source>
</evidence>
<name>A0A371I8E2_MUCPR</name>
<dbReference type="SUPFAM" id="SSF53098">
    <property type="entry name" value="Ribonuclease H-like"/>
    <property type="match status" value="1"/>
</dbReference>
<dbReference type="AlphaFoldDB" id="A0A371I8E2"/>
<gene>
    <name evidence="1" type="ORF">CR513_04067</name>
</gene>
<dbReference type="OrthoDB" id="2442898at2759"/>
<accession>A0A371I8E2</accession>
<feature type="non-terminal residue" evidence="1">
    <location>
        <position position="1"/>
    </location>
</feature>
<reference evidence="1" key="1">
    <citation type="submission" date="2018-05" db="EMBL/GenBank/DDBJ databases">
        <title>Draft genome of Mucuna pruriens seed.</title>
        <authorList>
            <person name="Nnadi N.E."/>
            <person name="Vos R."/>
            <person name="Hasami M.H."/>
            <person name="Devisetty U.K."/>
            <person name="Aguiy J.C."/>
        </authorList>
    </citation>
    <scope>NUCLEOTIDE SEQUENCE [LARGE SCALE GENOMIC DNA]</scope>
    <source>
        <strain evidence="1">JCA_2017</strain>
    </source>
</reference>
<dbReference type="EMBL" id="QJKJ01000669">
    <property type="protein sequence ID" value="RDY11295.1"/>
    <property type="molecule type" value="Genomic_DNA"/>
</dbReference>
<keyword evidence="2" id="KW-1185">Reference proteome</keyword>
<dbReference type="PANTHER" id="PTHR32166">
    <property type="entry name" value="OSJNBA0013A04.12 PROTEIN"/>
    <property type="match status" value="1"/>
</dbReference>
<proteinExistence type="predicted"/>
<protein>
    <recommendedName>
        <fullName evidence="3">DUF659 domain-containing protein</fullName>
    </recommendedName>
</protein>